<reference evidence="2" key="2">
    <citation type="submission" date="2021-01" db="UniProtKB">
        <authorList>
            <consortium name="EnsemblPlants"/>
        </authorList>
    </citation>
    <scope>IDENTIFICATION</scope>
</reference>
<feature type="transmembrane region" description="Helical" evidence="1">
    <location>
        <begin position="12"/>
        <end position="31"/>
    </location>
</feature>
<keyword evidence="1" id="KW-0472">Membrane</keyword>
<proteinExistence type="predicted"/>
<dbReference type="EnsemblPlants" id="QL04p094432:mrna">
    <property type="protein sequence ID" value="QL04p094432:mrna"/>
    <property type="gene ID" value="QL04p094432"/>
</dbReference>
<keyword evidence="3" id="KW-1185">Reference proteome</keyword>
<dbReference type="Gramene" id="QL04p094432:mrna">
    <property type="protein sequence ID" value="QL04p094432:mrna"/>
    <property type="gene ID" value="QL04p094432"/>
</dbReference>
<dbReference type="Proteomes" id="UP000594261">
    <property type="component" value="Chromosome 4"/>
</dbReference>
<dbReference type="InParanoid" id="A0A7N2LLR5"/>
<accession>A0A7N2LLR5</accession>
<dbReference type="AlphaFoldDB" id="A0A7N2LLR5"/>
<dbReference type="PROSITE" id="PS51257">
    <property type="entry name" value="PROKAR_LIPOPROTEIN"/>
    <property type="match status" value="1"/>
</dbReference>
<evidence type="ECO:0000313" key="2">
    <source>
        <dbReference type="EnsemblPlants" id="QL04p094432:mrna"/>
    </source>
</evidence>
<evidence type="ECO:0000313" key="3">
    <source>
        <dbReference type="Proteomes" id="UP000594261"/>
    </source>
</evidence>
<evidence type="ECO:0000256" key="1">
    <source>
        <dbReference type="SAM" id="Phobius"/>
    </source>
</evidence>
<organism evidence="2 3">
    <name type="scientific">Quercus lobata</name>
    <name type="common">Valley oak</name>
    <dbReference type="NCBI Taxonomy" id="97700"/>
    <lineage>
        <taxon>Eukaryota</taxon>
        <taxon>Viridiplantae</taxon>
        <taxon>Streptophyta</taxon>
        <taxon>Embryophyta</taxon>
        <taxon>Tracheophyta</taxon>
        <taxon>Spermatophyta</taxon>
        <taxon>Magnoliopsida</taxon>
        <taxon>eudicotyledons</taxon>
        <taxon>Gunneridae</taxon>
        <taxon>Pentapetalae</taxon>
        <taxon>rosids</taxon>
        <taxon>fabids</taxon>
        <taxon>Fagales</taxon>
        <taxon>Fagaceae</taxon>
        <taxon>Quercus</taxon>
    </lineage>
</organism>
<reference evidence="2 3" key="1">
    <citation type="journal article" date="2016" name="G3 (Bethesda)">
        <title>First Draft Assembly and Annotation of the Genome of a California Endemic Oak Quercus lobata Nee (Fagaceae).</title>
        <authorList>
            <person name="Sork V.L."/>
            <person name="Fitz-Gibbon S.T."/>
            <person name="Puiu D."/>
            <person name="Crepeau M."/>
            <person name="Gugger P.F."/>
            <person name="Sherman R."/>
            <person name="Stevens K."/>
            <person name="Langley C.H."/>
            <person name="Pellegrini M."/>
            <person name="Salzberg S.L."/>
        </authorList>
    </citation>
    <scope>NUCLEOTIDE SEQUENCE [LARGE SCALE GENOMIC DNA]</scope>
    <source>
        <strain evidence="2 3">cv. SW786</strain>
    </source>
</reference>
<dbReference type="EMBL" id="LRBV02000004">
    <property type="status" value="NOT_ANNOTATED_CDS"/>
    <property type="molecule type" value="Genomic_DNA"/>
</dbReference>
<keyword evidence="1" id="KW-1133">Transmembrane helix</keyword>
<keyword evidence="1" id="KW-0812">Transmembrane</keyword>
<protein>
    <submittedName>
        <fullName evidence="2">Uncharacterized protein</fullName>
    </submittedName>
</protein>
<sequence length="101" mass="11372">MLVAAERRDGISSYVVFGLVIGCCGLFAVCLPETRGRALFDTMDEEEHRSKPARKEDILKSDAQVAIQRKLPSTKFGDQDKPVWFPQILVHLLEQELGLRS</sequence>
<name>A0A7N2LLR5_QUELO</name>